<dbReference type="InterPro" id="IPR010935">
    <property type="entry name" value="SMC_hinge"/>
</dbReference>
<dbReference type="GO" id="GO:0051276">
    <property type="term" value="P:chromosome organization"/>
    <property type="evidence" value="ECO:0007669"/>
    <property type="project" value="InterPro"/>
</dbReference>
<keyword evidence="7" id="KW-1185">Reference proteome</keyword>
<dbReference type="Gene3D" id="3.40.50.300">
    <property type="entry name" value="P-loop containing nucleotide triphosphate hydrolases"/>
    <property type="match status" value="2"/>
</dbReference>
<feature type="compositionally biased region" description="Low complexity" evidence="3">
    <location>
        <begin position="715"/>
        <end position="725"/>
    </location>
</feature>
<organism evidence="6 7">
    <name type="scientific">Coccomyxa viridis</name>
    <dbReference type="NCBI Taxonomy" id="1274662"/>
    <lineage>
        <taxon>Eukaryota</taxon>
        <taxon>Viridiplantae</taxon>
        <taxon>Chlorophyta</taxon>
        <taxon>core chlorophytes</taxon>
        <taxon>Trebouxiophyceae</taxon>
        <taxon>Trebouxiophyceae incertae sedis</taxon>
        <taxon>Coccomyxaceae</taxon>
        <taxon>Coccomyxa</taxon>
    </lineage>
</organism>
<evidence type="ECO:0000256" key="2">
    <source>
        <dbReference type="SAM" id="Coils"/>
    </source>
</evidence>
<name>A0AAV1I8N9_9CHLO</name>
<dbReference type="InterPro" id="IPR003395">
    <property type="entry name" value="RecF/RecN/SMC_N"/>
</dbReference>
<dbReference type="GO" id="GO:0005524">
    <property type="term" value="F:ATP binding"/>
    <property type="evidence" value="ECO:0007669"/>
    <property type="project" value="InterPro"/>
</dbReference>
<feature type="region of interest" description="Disordered" evidence="3">
    <location>
        <begin position="691"/>
        <end position="738"/>
    </location>
</feature>
<dbReference type="GO" id="GO:0005694">
    <property type="term" value="C:chromosome"/>
    <property type="evidence" value="ECO:0007669"/>
    <property type="project" value="InterPro"/>
</dbReference>
<dbReference type="SUPFAM" id="SSF52540">
    <property type="entry name" value="P-loop containing nucleoside triphosphate hydrolases"/>
    <property type="match status" value="1"/>
</dbReference>
<evidence type="ECO:0000256" key="1">
    <source>
        <dbReference type="ARBA" id="ARBA00023054"/>
    </source>
</evidence>
<sequence length="1121" mass="121741">MMAVPTSRVAAIELRGFRSVQRVAKIQLTDASLTGIVGPNGSGKSSLLLALCFCFAAPLSQLGVKSLADLRSPDATKVCGATVWLEDAQGKKRASHTVSANLKVDGSREYRIDNKAKSGKEVKAFLRCRGLALDGCCVVRQSQVTQLADANNPRALLQVIEDASGYSRWHDETAAAHLELSGTRKALGSISSNVAKLEAAISCDAEKLAALSAMARLDRQICETLGRMAQTLTACEQCCDDDMKALQAEQTRLEEVLSKQEEEAKRLTGLIEQERAKDIADANSGLLRAQHTMASSQEEVSLLTARLQEVEQTQGEIAGVKALMGQLAAQASSSTRLADEHAQGISQLEQLACLSDDSSRAKDMSSEIAALEAALRCEEEQLSLCHAQLTEVSHEASRSAAHVQELQAQEDRLQAKAADARASLPKLEGAHAEAAACLAAGAQEAEGLREQLQRLHVSLGMLAGQGRPPPYRMLHQCFALRCPESFDLGLLRALETILGNKTRIAVVKTTQEAAALLAWRKGCQHTADAPLRIWPADNLRHKDISAQQRHAMAAFPKGAVIHPLDLLTFDSADHAVMVHAFGKMLIAADAETAAALATKHSLPSVTLDGEISRPGSLQGGWHGGQLHTQTASAMLDVSRVQAKQVAVQKEMRGLEADVKAQQEQLKQLQADLDSLAAMSLSLQQAEQDAQTWSAQRSAAEEALEHAQADVDHSRSSLQHLQHLQSTLAASGSSEDDMAKQLAELREKVSEHQDAAESYKAQIEEQESTLLELQEKLGMMDEPALQARLQAAGSAMQQHADRLRALHAEAAAQKQQQQQHCRAVASLESCRQQALSACKSTQEAIQAAKQTFVHKEEEHSQICKELQKLKGNSSLPASWQEAKQEAAGFKEIFAQYKKHKARLKAQQAERRACSGPSISEAEQMLHMERVRKLDGFKQQAECMRQAIELVEQGMTDMNLQVERTRMTVFSSTAEHFERLSSGLIPGLDLRLVWGKEGVMFQWRHQGGDGSDGWQDDLAQLSGGQRSLCAVALLVATAMASSRSRLFLLDEVDAALDESNQAVVAALMRQLCSQRSSCQCLAVTHSAAFQANCNALVQVSRPDEGTVFSVVRTAKDETKRARR</sequence>
<evidence type="ECO:0000259" key="4">
    <source>
        <dbReference type="Pfam" id="PF02463"/>
    </source>
</evidence>
<feature type="domain" description="RecF/RecN/SMC N-terminal" evidence="4">
    <location>
        <begin position="9"/>
        <end position="1102"/>
    </location>
</feature>
<dbReference type="Proteomes" id="UP001314263">
    <property type="component" value="Unassembled WGS sequence"/>
</dbReference>
<evidence type="ECO:0008006" key="8">
    <source>
        <dbReference type="Google" id="ProtNLM"/>
    </source>
</evidence>
<keyword evidence="1 2" id="KW-0175">Coiled coil</keyword>
<feature type="domain" description="SMC hinge" evidence="5">
    <location>
        <begin position="490"/>
        <end position="597"/>
    </location>
</feature>
<feature type="compositionally biased region" description="Basic and acidic residues" evidence="3">
    <location>
        <begin position="698"/>
        <end position="714"/>
    </location>
</feature>
<evidence type="ECO:0000313" key="6">
    <source>
        <dbReference type="EMBL" id="CAK0782670.1"/>
    </source>
</evidence>
<dbReference type="PANTHER" id="PTHR43977">
    <property type="entry name" value="STRUCTURAL MAINTENANCE OF CHROMOSOMES PROTEIN 3"/>
    <property type="match status" value="1"/>
</dbReference>
<accession>A0AAV1I8N9</accession>
<dbReference type="InterPro" id="IPR027417">
    <property type="entry name" value="P-loop_NTPase"/>
</dbReference>
<feature type="coiled-coil region" evidence="2">
    <location>
        <begin position="243"/>
        <end position="313"/>
    </location>
</feature>
<gene>
    <name evidence="6" type="ORF">CVIRNUC_005865</name>
</gene>
<evidence type="ECO:0000313" key="7">
    <source>
        <dbReference type="Proteomes" id="UP001314263"/>
    </source>
</evidence>
<feature type="coiled-coil region" evidence="2">
    <location>
        <begin position="361"/>
        <end position="423"/>
    </location>
</feature>
<protein>
    <recommendedName>
        <fullName evidence="8">Structural maintenance of chromosomes protein</fullName>
    </recommendedName>
</protein>
<evidence type="ECO:0000256" key="3">
    <source>
        <dbReference type="SAM" id="MobiDB-lite"/>
    </source>
</evidence>
<dbReference type="InterPro" id="IPR036277">
    <property type="entry name" value="SMC_hinge_sf"/>
</dbReference>
<dbReference type="SUPFAM" id="SSF75553">
    <property type="entry name" value="Smc hinge domain"/>
    <property type="match status" value="1"/>
</dbReference>
<dbReference type="AlphaFoldDB" id="A0AAV1I8N9"/>
<evidence type="ECO:0000259" key="5">
    <source>
        <dbReference type="Pfam" id="PF06470"/>
    </source>
</evidence>
<reference evidence="6 7" key="1">
    <citation type="submission" date="2023-10" db="EMBL/GenBank/DDBJ databases">
        <authorList>
            <person name="Maclean D."/>
            <person name="Macfadyen A."/>
        </authorList>
    </citation>
    <scope>NUCLEOTIDE SEQUENCE [LARGE SCALE GENOMIC DNA]</scope>
</reference>
<dbReference type="Gene3D" id="3.30.70.1620">
    <property type="match status" value="1"/>
</dbReference>
<proteinExistence type="predicted"/>
<dbReference type="Pfam" id="PF02463">
    <property type="entry name" value="SMC_N"/>
    <property type="match status" value="1"/>
</dbReference>
<dbReference type="Pfam" id="PF06470">
    <property type="entry name" value="SMC_hinge"/>
    <property type="match status" value="1"/>
</dbReference>
<comment type="caution">
    <text evidence="6">The sequence shown here is derived from an EMBL/GenBank/DDBJ whole genome shotgun (WGS) entry which is preliminary data.</text>
</comment>
<dbReference type="EMBL" id="CAUYUE010000007">
    <property type="protein sequence ID" value="CAK0782670.1"/>
    <property type="molecule type" value="Genomic_DNA"/>
</dbReference>